<protein>
    <submittedName>
        <fullName evidence="1">Uncharacterized protein</fullName>
    </submittedName>
</protein>
<name>A0A193LDT2_9GAMM</name>
<evidence type="ECO:0000313" key="1">
    <source>
        <dbReference type="EMBL" id="ANO50601.1"/>
    </source>
</evidence>
<dbReference type="Proteomes" id="UP000092695">
    <property type="component" value="Chromosome"/>
</dbReference>
<organism evidence="1 2">
    <name type="scientific">Woeseia oceani</name>
    <dbReference type="NCBI Taxonomy" id="1548547"/>
    <lineage>
        <taxon>Bacteria</taxon>
        <taxon>Pseudomonadati</taxon>
        <taxon>Pseudomonadota</taxon>
        <taxon>Gammaproteobacteria</taxon>
        <taxon>Woeseiales</taxon>
        <taxon>Woeseiaceae</taxon>
        <taxon>Woeseia</taxon>
    </lineage>
</organism>
<sequence>MHAVFNSRYNEKLHVSYPLQSLRCCLHGRKRVLSWFARTTFGTPAGSGSDGLRIMPMPITTNFPA</sequence>
<dbReference type="EMBL" id="CP016268">
    <property type="protein sequence ID" value="ANO50601.1"/>
    <property type="molecule type" value="Genomic_DNA"/>
</dbReference>
<evidence type="ECO:0000313" key="2">
    <source>
        <dbReference type="Proteomes" id="UP000092695"/>
    </source>
</evidence>
<reference evidence="1 2" key="1">
    <citation type="submission" date="2016-06" db="EMBL/GenBank/DDBJ databases">
        <title>Complete genome sequence of a deep-branching marine Gamma Proteobacterium Woeseia oceani type strain XK5.</title>
        <authorList>
            <person name="Mu D."/>
            <person name="Du Z."/>
        </authorList>
    </citation>
    <scope>NUCLEOTIDE SEQUENCE [LARGE SCALE GENOMIC DNA]</scope>
    <source>
        <strain evidence="1 2">XK5</strain>
    </source>
</reference>
<keyword evidence="2" id="KW-1185">Reference proteome</keyword>
<accession>A0A193LDT2</accession>
<dbReference type="KEGG" id="woc:BA177_04695"/>
<dbReference type="STRING" id="1548547.BA177_04695"/>
<gene>
    <name evidence="1" type="ORF">BA177_04695</name>
</gene>
<dbReference type="AlphaFoldDB" id="A0A193LDT2"/>
<proteinExistence type="predicted"/>